<evidence type="ECO:0000313" key="1">
    <source>
        <dbReference type="EMBL" id="MCL2912301.1"/>
    </source>
</evidence>
<protein>
    <submittedName>
        <fullName evidence="1">Uncharacterized protein</fullName>
    </submittedName>
</protein>
<accession>A0ABT0N339</accession>
<keyword evidence="2" id="KW-1185">Reference proteome</keyword>
<dbReference type="Proteomes" id="UP001202831">
    <property type="component" value="Unassembled WGS sequence"/>
</dbReference>
<dbReference type="EMBL" id="JAKIKT010000001">
    <property type="protein sequence ID" value="MCL2912301.1"/>
    <property type="molecule type" value="Genomic_DNA"/>
</dbReference>
<name>A0ABT0N339_9GAMM</name>
<evidence type="ECO:0000313" key="2">
    <source>
        <dbReference type="Proteomes" id="UP001202831"/>
    </source>
</evidence>
<dbReference type="RefSeq" id="WP_249247089.1">
    <property type="nucleotide sequence ID" value="NZ_JAKIKT010000001.1"/>
</dbReference>
<gene>
    <name evidence="1" type="ORF">L2725_00645</name>
</gene>
<sequence>MAKANNQKQNLTFKNITLTHNPTMHTYAAEGRYKRTSTGHKHLPHQSWRLHDSIKSQPDLQALETPTLSQQILFFEDLRIQRQIY</sequence>
<reference evidence="1 2" key="1">
    <citation type="submission" date="2022-01" db="EMBL/GenBank/DDBJ databases">
        <title>Whole genome-based taxonomy of the Shewanellaceae.</title>
        <authorList>
            <person name="Martin-Rodriguez A.J."/>
        </authorList>
    </citation>
    <scope>NUCLEOTIDE SEQUENCE [LARGE SCALE GENOMIC DNA]</scope>
    <source>
        <strain evidence="1 2">DSM 21332</strain>
    </source>
</reference>
<comment type="caution">
    <text evidence="1">The sequence shown here is derived from an EMBL/GenBank/DDBJ whole genome shotgun (WGS) entry which is preliminary data.</text>
</comment>
<proteinExistence type="predicted"/>
<organism evidence="1 2">
    <name type="scientific">Shewanella corallii</name>
    <dbReference type="NCBI Taxonomy" id="560080"/>
    <lineage>
        <taxon>Bacteria</taxon>
        <taxon>Pseudomonadati</taxon>
        <taxon>Pseudomonadota</taxon>
        <taxon>Gammaproteobacteria</taxon>
        <taxon>Alteromonadales</taxon>
        <taxon>Shewanellaceae</taxon>
        <taxon>Shewanella</taxon>
    </lineage>
</organism>